<name>A0ABC8RZ44_9AQUA</name>
<protein>
    <submittedName>
        <fullName evidence="1">Uncharacterized protein</fullName>
    </submittedName>
</protein>
<proteinExistence type="predicted"/>
<evidence type="ECO:0000313" key="2">
    <source>
        <dbReference type="Proteomes" id="UP001642360"/>
    </source>
</evidence>
<sequence length="105" mass="11924">MNDGQQWSSPTSSINSCRQQRLHYQQSLTASSLPAGTNDVRVCILIHEADKSTRDHYIISTEVGWHVHRDLKEESKDQMIGFEKKLALLAQLLLEKLVVHGLDVE</sequence>
<reference evidence="1 2" key="1">
    <citation type="submission" date="2024-02" db="EMBL/GenBank/DDBJ databases">
        <authorList>
            <person name="Vignale AGUSTIN F."/>
            <person name="Sosa J E."/>
            <person name="Modenutti C."/>
        </authorList>
    </citation>
    <scope>NUCLEOTIDE SEQUENCE [LARGE SCALE GENOMIC DNA]</scope>
</reference>
<evidence type="ECO:0000313" key="1">
    <source>
        <dbReference type="EMBL" id="CAK9148254.1"/>
    </source>
</evidence>
<gene>
    <name evidence="1" type="ORF">ILEXP_LOCUS16190</name>
</gene>
<organism evidence="1 2">
    <name type="scientific">Ilex paraguariensis</name>
    <name type="common">yerba mate</name>
    <dbReference type="NCBI Taxonomy" id="185542"/>
    <lineage>
        <taxon>Eukaryota</taxon>
        <taxon>Viridiplantae</taxon>
        <taxon>Streptophyta</taxon>
        <taxon>Embryophyta</taxon>
        <taxon>Tracheophyta</taxon>
        <taxon>Spermatophyta</taxon>
        <taxon>Magnoliopsida</taxon>
        <taxon>eudicotyledons</taxon>
        <taxon>Gunneridae</taxon>
        <taxon>Pentapetalae</taxon>
        <taxon>asterids</taxon>
        <taxon>campanulids</taxon>
        <taxon>Aquifoliales</taxon>
        <taxon>Aquifoliaceae</taxon>
        <taxon>Ilex</taxon>
    </lineage>
</organism>
<dbReference type="EMBL" id="CAUOFW020001726">
    <property type="protein sequence ID" value="CAK9148254.1"/>
    <property type="molecule type" value="Genomic_DNA"/>
</dbReference>
<dbReference type="Proteomes" id="UP001642360">
    <property type="component" value="Unassembled WGS sequence"/>
</dbReference>
<accession>A0ABC8RZ44</accession>
<dbReference type="AlphaFoldDB" id="A0ABC8RZ44"/>
<keyword evidence="2" id="KW-1185">Reference proteome</keyword>
<comment type="caution">
    <text evidence="1">The sequence shown here is derived from an EMBL/GenBank/DDBJ whole genome shotgun (WGS) entry which is preliminary data.</text>
</comment>